<accession>A0A6C0CPV4</accession>
<feature type="region of interest" description="Disordered" evidence="1">
    <location>
        <begin position="50"/>
        <end position="178"/>
    </location>
</feature>
<sequence length="250" mass="27764">MATRKIKSYTGGRRHGCRRSCNCLGRCNCPKPCRCKSSCGCRRRGGAKVTPYKTYAYPPGPDGRLAQSPQQAAQFRSANANKAQTKAIQHSGGKRKTRKHKPRKHKPRKNKSRKNKSHKNKVKRRTRKLKKKHHKKRLNKKGGKGSGRAVTVPKFGGKSVGPVNANTASQTGNSNKMQANTDRQYDCYATNSCGGQQGGSKSKRLEWHNVYPNGNFGKMMTGGFTGERGRPDWQQDPSVVAGTRPRKNDD</sequence>
<name>A0A6C0CPV4_9ZZZZ</name>
<feature type="compositionally biased region" description="Polar residues" evidence="1">
    <location>
        <begin position="164"/>
        <end position="178"/>
    </location>
</feature>
<feature type="compositionally biased region" description="Basic residues" evidence="1">
    <location>
        <begin position="92"/>
        <end position="143"/>
    </location>
</feature>
<evidence type="ECO:0000256" key="1">
    <source>
        <dbReference type="SAM" id="MobiDB-lite"/>
    </source>
</evidence>
<organism evidence="2">
    <name type="scientific">viral metagenome</name>
    <dbReference type="NCBI Taxonomy" id="1070528"/>
    <lineage>
        <taxon>unclassified sequences</taxon>
        <taxon>metagenomes</taxon>
        <taxon>organismal metagenomes</taxon>
    </lineage>
</organism>
<feature type="compositionally biased region" description="Polar residues" evidence="1">
    <location>
        <begin position="67"/>
        <end position="88"/>
    </location>
</feature>
<dbReference type="EMBL" id="MN739467">
    <property type="protein sequence ID" value="QHT06257.1"/>
    <property type="molecule type" value="Genomic_DNA"/>
</dbReference>
<protein>
    <submittedName>
        <fullName evidence="2">Uncharacterized protein</fullName>
    </submittedName>
</protein>
<evidence type="ECO:0000313" key="2">
    <source>
        <dbReference type="EMBL" id="QHT06257.1"/>
    </source>
</evidence>
<reference evidence="2" key="1">
    <citation type="journal article" date="2020" name="Nature">
        <title>Giant virus diversity and host interactions through global metagenomics.</title>
        <authorList>
            <person name="Schulz F."/>
            <person name="Roux S."/>
            <person name="Paez-Espino D."/>
            <person name="Jungbluth S."/>
            <person name="Walsh D.A."/>
            <person name="Denef V.J."/>
            <person name="McMahon K.D."/>
            <person name="Konstantinidis K.T."/>
            <person name="Eloe-Fadrosh E.A."/>
            <person name="Kyrpides N.C."/>
            <person name="Woyke T."/>
        </authorList>
    </citation>
    <scope>NUCLEOTIDE SEQUENCE</scope>
    <source>
        <strain evidence="2">GVMAG-M-3300021425-30</strain>
    </source>
</reference>
<dbReference type="AlphaFoldDB" id="A0A6C0CPV4"/>
<proteinExistence type="predicted"/>
<feature type="region of interest" description="Disordered" evidence="1">
    <location>
        <begin position="220"/>
        <end position="250"/>
    </location>
</feature>